<evidence type="ECO:0008006" key="3">
    <source>
        <dbReference type="Google" id="ProtNLM"/>
    </source>
</evidence>
<proteinExistence type="predicted"/>
<organism evidence="1 2">
    <name type="scientific">Acinetobacter nematophilus</name>
    <dbReference type="NCBI Taxonomy" id="2994642"/>
    <lineage>
        <taxon>Bacteria</taxon>
        <taxon>Pseudomonadati</taxon>
        <taxon>Pseudomonadota</taxon>
        <taxon>Gammaproteobacteria</taxon>
        <taxon>Moraxellales</taxon>
        <taxon>Moraxellaceae</taxon>
        <taxon>Acinetobacter</taxon>
    </lineage>
</organism>
<dbReference type="EMBL" id="JAPKMY010000008">
    <property type="protein sequence ID" value="MCX5468925.1"/>
    <property type="molecule type" value="Genomic_DNA"/>
</dbReference>
<accession>A0A9X3IIH8</accession>
<gene>
    <name evidence="1" type="ORF">OSH00_14440</name>
</gene>
<dbReference type="InterPro" id="IPR036170">
    <property type="entry name" value="YezG-like_sf"/>
</dbReference>
<dbReference type="RefSeq" id="WP_266131004.1">
    <property type="nucleotide sequence ID" value="NZ_JAPKMY010000008.1"/>
</dbReference>
<keyword evidence="2" id="KW-1185">Reference proteome</keyword>
<name>A0A9X3IIH8_9GAMM</name>
<dbReference type="Proteomes" id="UP001146019">
    <property type="component" value="Unassembled WGS sequence"/>
</dbReference>
<dbReference type="AlphaFoldDB" id="A0A9X3IIH8"/>
<protein>
    <recommendedName>
        <fullName evidence="3">DUF600 family protein</fullName>
    </recommendedName>
</protein>
<dbReference type="SUPFAM" id="SSF160424">
    <property type="entry name" value="BH3703-like"/>
    <property type="match status" value="1"/>
</dbReference>
<sequence>MHNQVELLNKIVQEVHKYRPFDYDSWRFEYKFNPDEGWSEYGVFFFRNHTEYLPPDFNYDLIIKFSQELHDEMQSHTGGDWRKFILNLDEQGKAKTQFIYEIQSCMDEFND</sequence>
<reference evidence="1" key="1">
    <citation type="submission" date="2022-11" db="EMBL/GenBank/DDBJ databases">
        <title>Biodiversity and phylogenetic relationships of bacteria.</title>
        <authorList>
            <person name="Machado R.A.R."/>
            <person name="Bhat A."/>
            <person name="Loulou A."/>
            <person name="Kallel S."/>
        </authorList>
    </citation>
    <scope>NUCLEOTIDE SEQUENCE</scope>
    <source>
        <strain evidence="1">A-IN1</strain>
    </source>
</reference>
<evidence type="ECO:0000313" key="2">
    <source>
        <dbReference type="Proteomes" id="UP001146019"/>
    </source>
</evidence>
<comment type="caution">
    <text evidence="1">The sequence shown here is derived from an EMBL/GenBank/DDBJ whole genome shotgun (WGS) entry which is preliminary data.</text>
</comment>
<evidence type="ECO:0000313" key="1">
    <source>
        <dbReference type="EMBL" id="MCX5468925.1"/>
    </source>
</evidence>